<protein>
    <submittedName>
        <fullName evidence="3">Uncharacterized protein</fullName>
    </submittedName>
</protein>
<name>A0A1G7B1R2_9GAMM</name>
<dbReference type="EMBL" id="FNAL01000046">
    <property type="protein sequence ID" value="SDE20777.1"/>
    <property type="molecule type" value="Genomic_DNA"/>
</dbReference>
<evidence type="ECO:0000313" key="3">
    <source>
        <dbReference type="EMBL" id="SDE20777.1"/>
    </source>
</evidence>
<sequence>MPLPLNLYRCRDKVCIATDESMVNEHLNRDRMGRKSPIKKLPEGSVILHNNKPYDIDELTRLAHKKAKTMKLNIDNPFSIIIDDRFIK</sequence>
<reference evidence="1" key="4">
    <citation type="submission" date="2023-01" db="EMBL/GenBank/DDBJ databases">
        <title>Draft genome sequence of Psychrobacter pacificensis strain NBRC 103191.</title>
        <authorList>
            <person name="Sun Q."/>
            <person name="Mori K."/>
        </authorList>
    </citation>
    <scope>NUCLEOTIDE SEQUENCE</scope>
    <source>
        <strain evidence="1">NBRC 103191</strain>
    </source>
</reference>
<evidence type="ECO:0000313" key="2">
    <source>
        <dbReference type="EMBL" id="GLR28979.1"/>
    </source>
</evidence>
<proteinExistence type="predicted"/>
<reference evidence="1" key="1">
    <citation type="journal article" date="2014" name="Int. J. Syst. Evol. Microbiol.">
        <title>Complete genome of a new Firmicutes species belonging to the dominant human colonic microbiota ('Ruminococcus bicirculans') reveals two chromosomes and a selective capacity to utilize plant glucans.</title>
        <authorList>
            <consortium name="NISC Comparative Sequencing Program"/>
            <person name="Wegmann U."/>
            <person name="Louis P."/>
            <person name="Goesmann A."/>
            <person name="Henrissat B."/>
            <person name="Duncan S.H."/>
            <person name="Flint H.J."/>
        </authorList>
    </citation>
    <scope>NUCLEOTIDE SEQUENCE</scope>
    <source>
        <strain evidence="1">NBRC 103191</strain>
    </source>
</reference>
<evidence type="ECO:0000313" key="1">
    <source>
        <dbReference type="EMBL" id="GLR27783.1"/>
    </source>
</evidence>
<dbReference type="Proteomes" id="UP000198501">
    <property type="component" value="Unassembled WGS sequence"/>
</dbReference>
<dbReference type="Proteomes" id="UP001156645">
    <property type="component" value="Unassembled WGS sequence"/>
</dbReference>
<evidence type="ECO:0000313" key="4">
    <source>
        <dbReference type="Proteomes" id="UP000198501"/>
    </source>
</evidence>
<dbReference type="EMBL" id="BSOK01000020">
    <property type="protein sequence ID" value="GLR28979.1"/>
    <property type="molecule type" value="Genomic_DNA"/>
</dbReference>
<gene>
    <name evidence="1" type="ORF">GCM10007915_00210</name>
    <name evidence="2" type="ORF">GCM10007915_12170</name>
    <name evidence="3" type="ORF">SAMN05660405_02677</name>
</gene>
<reference evidence="3 4" key="2">
    <citation type="submission" date="2016-10" db="EMBL/GenBank/DDBJ databases">
        <authorList>
            <person name="de Groot N.N."/>
        </authorList>
    </citation>
    <scope>NUCLEOTIDE SEQUENCE [LARGE SCALE GENOMIC DNA]</scope>
    <source>
        <strain evidence="3 4">DSM 23406</strain>
    </source>
</reference>
<reference evidence="5" key="3">
    <citation type="journal article" date="2019" name="Int. J. Syst. Evol. Microbiol.">
        <title>The Global Catalogue of Microorganisms (GCM) 10K type strain sequencing project: providing services to taxonomists for standard genome sequencing and annotation.</title>
        <authorList>
            <consortium name="The Broad Institute Genomics Platform"/>
            <consortium name="The Broad Institute Genome Sequencing Center for Infectious Disease"/>
            <person name="Wu L."/>
            <person name="Ma J."/>
        </authorList>
    </citation>
    <scope>NUCLEOTIDE SEQUENCE [LARGE SCALE GENOMIC DNA]</scope>
    <source>
        <strain evidence="5">NBRC 103191</strain>
    </source>
</reference>
<dbReference type="AlphaFoldDB" id="A0A1G7B1R2"/>
<evidence type="ECO:0000313" key="5">
    <source>
        <dbReference type="Proteomes" id="UP001156645"/>
    </source>
</evidence>
<keyword evidence="5" id="KW-1185">Reference proteome</keyword>
<organism evidence="3 4">
    <name type="scientific">Psychrobacter pacificensis</name>
    <dbReference type="NCBI Taxonomy" id="112002"/>
    <lineage>
        <taxon>Bacteria</taxon>
        <taxon>Pseudomonadati</taxon>
        <taxon>Pseudomonadota</taxon>
        <taxon>Gammaproteobacteria</taxon>
        <taxon>Moraxellales</taxon>
        <taxon>Moraxellaceae</taxon>
        <taxon>Psychrobacter</taxon>
    </lineage>
</organism>
<dbReference type="EMBL" id="BSOK01000002">
    <property type="protein sequence ID" value="GLR27783.1"/>
    <property type="molecule type" value="Genomic_DNA"/>
</dbReference>
<accession>A0A1G7B1R2</accession>